<dbReference type="AlphaFoldDB" id="A0A4C1V4I6"/>
<gene>
    <name evidence="1" type="ORF">EVAR_17045_1</name>
</gene>
<sequence>MRDRQNDILCLNEANNKGGSGAIRHEQFNVYYSGVDQSQRRWRSVGFILSERMSECVNRHECVNPSLLFLRVNTELMRIFILGAYVLDTRGTEEGIEARKLWADVQDTVVKRDKNVEIVILDNFNGCIVLRRE</sequence>
<proteinExistence type="predicted"/>
<organism evidence="1 2">
    <name type="scientific">Eumeta variegata</name>
    <name type="common">Bagworm moth</name>
    <name type="synonym">Eumeta japonica</name>
    <dbReference type="NCBI Taxonomy" id="151549"/>
    <lineage>
        <taxon>Eukaryota</taxon>
        <taxon>Metazoa</taxon>
        <taxon>Ecdysozoa</taxon>
        <taxon>Arthropoda</taxon>
        <taxon>Hexapoda</taxon>
        <taxon>Insecta</taxon>
        <taxon>Pterygota</taxon>
        <taxon>Neoptera</taxon>
        <taxon>Endopterygota</taxon>
        <taxon>Lepidoptera</taxon>
        <taxon>Glossata</taxon>
        <taxon>Ditrysia</taxon>
        <taxon>Tineoidea</taxon>
        <taxon>Psychidae</taxon>
        <taxon>Oiketicinae</taxon>
        <taxon>Eumeta</taxon>
    </lineage>
</organism>
<accession>A0A4C1V4I6</accession>
<name>A0A4C1V4I6_EUMVA</name>
<dbReference type="OrthoDB" id="412793at2759"/>
<evidence type="ECO:0000313" key="2">
    <source>
        <dbReference type="Proteomes" id="UP000299102"/>
    </source>
</evidence>
<dbReference type="Gene3D" id="3.60.10.10">
    <property type="entry name" value="Endonuclease/exonuclease/phosphatase"/>
    <property type="match status" value="1"/>
</dbReference>
<dbReference type="Proteomes" id="UP000299102">
    <property type="component" value="Unassembled WGS sequence"/>
</dbReference>
<comment type="caution">
    <text evidence="1">The sequence shown here is derived from an EMBL/GenBank/DDBJ whole genome shotgun (WGS) entry which is preliminary data.</text>
</comment>
<evidence type="ECO:0000313" key="1">
    <source>
        <dbReference type="EMBL" id="GBP33718.1"/>
    </source>
</evidence>
<dbReference type="EMBL" id="BGZK01000278">
    <property type="protein sequence ID" value="GBP33718.1"/>
    <property type="molecule type" value="Genomic_DNA"/>
</dbReference>
<reference evidence="1 2" key="1">
    <citation type="journal article" date="2019" name="Commun. Biol.">
        <title>The bagworm genome reveals a unique fibroin gene that provides high tensile strength.</title>
        <authorList>
            <person name="Kono N."/>
            <person name="Nakamura H."/>
            <person name="Ohtoshi R."/>
            <person name="Tomita M."/>
            <person name="Numata K."/>
            <person name="Arakawa K."/>
        </authorList>
    </citation>
    <scope>NUCLEOTIDE SEQUENCE [LARGE SCALE GENOMIC DNA]</scope>
</reference>
<dbReference type="InterPro" id="IPR036691">
    <property type="entry name" value="Endo/exonu/phosph_ase_sf"/>
</dbReference>
<keyword evidence="2" id="KW-1185">Reference proteome</keyword>
<protein>
    <submittedName>
        <fullName evidence="1">Uncharacterized protein</fullName>
    </submittedName>
</protein>